<keyword evidence="2" id="KW-1185">Reference proteome</keyword>
<organism evidence="1 2">
    <name type="scientific">Phaseolus coccineus</name>
    <name type="common">Scarlet runner bean</name>
    <name type="synonym">Phaseolus multiflorus</name>
    <dbReference type="NCBI Taxonomy" id="3886"/>
    <lineage>
        <taxon>Eukaryota</taxon>
        <taxon>Viridiplantae</taxon>
        <taxon>Streptophyta</taxon>
        <taxon>Embryophyta</taxon>
        <taxon>Tracheophyta</taxon>
        <taxon>Spermatophyta</taxon>
        <taxon>Magnoliopsida</taxon>
        <taxon>eudicotyledons</taxon>
        <taxon>Gunneridae</taxon>
        <taxon>Pentapetalae</taxon>
        <taxon>rosids</taxon>
        <taxon>fabids</taxon>
        <taxon>Fabales</taxon>
        <taxon>Fabaceae</taxon>
        <taxon>Papilionoideae</taxon>
        <taxon>50 kb inversion clade</taxon>
        <taxon>NPAAA clade</taxon>
        <taxon>indigoferoid/millettioid clade</taxon>
        <taxon>Phaseoleae</taxon>
        <taxon>Phaseolus</taxon>
    </lineage>
</organism>
<dbReference type="AlphaFoldDB" id="A0AAN9RT60"/>
<dbReference type="EMBL" id="JAYMYR010000001">
    <property type="protein sequence ID" value="KAK7382748.1"/>
    <property type="molecule type" value="Genomic_DNA"/>
</dbReference>
<evidence type="ECO:0000313" key="2">
    <source>
        <dbReference type="Proteomes" id="UP001374584"/>
    </source>
</evidence>
<reference evidence="1 2" key="1">
    <citation type="submission" date="2024-01" db="EMBL/GenBank/DDBJ databases">
        <title>The genomes of 5 underutilized Papilionoideae crops provide insights into root nodulation and disease resistanc.</title>
        <authorList>
            <person name="Jiang F."/>
        </authorList>
    </citation>
    <scope>NUCLEOTIDE SEQUENCE [LARGE SCALE GENOMIC DNA]</scope>
    <source>
        <strain evidence="1">JINMINGXINNONG_FW02</strain>
        <tissue evidence="1">Leaves</tissue>
    </source>
</reference>
<comment type="caution">
    <text evidence="1">The sequence shown here is derived from an EMBL/GenBank/DDBJ whole genome shotgun (WGS) entry which is preliminary data.</text>
</comment>
<protein>
    <submittedName>
        <fullName evidence="1">Uncharacterized protein</fullName>
    </submittedName>
</protein>
<proteinExistence type="predicted"/>
<sequence>MSTVRRLAAQAELKCKLFSATGDLRSEFKGITYSDYKNLMQMATKEINTSLSFDPYHTFWLKVLQELQSMEDEFVPNVRSGAHGAVIPIPIPNPHAGDRVVNNNGGDRVVNNSGGGDRVVNNSGEQNFRGLVNQTGYVSGYANGAIFSFLDCNFSYK</sequence>
<accession>A0AAN9RT60</accession>
<name>A0AAN9RT60_PHACN</name>
<gene>
    <name evidence="1" type="ORF">VNO80_01804</name>
</gene>
<dbReference type="Proteomes" id="UP001374584">
    <property type="component" value="Unassembled WGS sequence"/>
</dbReference>
<evidence type="ECO:0000313" key="1">
    <source>
        <dbReference type="EMBL" id="KAK7382748.1"/>
    </source>
</evidence>